<dbReference type="InterPro" id="IPR022973">
    <property type="entry name" value="Ribosomal_uL10_bac"/>
</dbReference>
<dbReference type="EMBL" id="FSQZ01000001">
    <property type="protein sequence ID" value="SIN66370.1"/>
    <property type="molecule type" value="Genomic_DNA"/>
</dbReference>
<comment type="subunit">
    <text evidence="5">Part of the ribosomal stalk of the 50S ribosomal subunit. The N-terminus interacts with L11 and the large rRNA to form the base of the stalk. The C-terminus forms an elongated spine to which L12 dimers bind in a sequential fashion forming a multimeric L10(L12)X complex.</text>
</comment>
<evidence type="ECO:0000313" key="7">
    <source>
        <dbReference type="Proteomes" id="UP000185093"/>
    </source>
</evidence>
<evidence type="ECO:0000256" key="4">
    <source>
        <dbReference type="ARBA" id="ARBA00035202"/>
    </source>
</evidence>
<keyword evidence="5" id="KW-0694">RNA-binding</keyword>
<dbReference type="InterPro" id="IPR047865">
    <property type="entry name" value="Ribosomal_uL10_bac_type"/>
</dbReference>
<evidence type="ECO:0000256" key="2">
    <source>
        <dbReference type="ARBA" id="ARBA00022980"/>
    </source>
</evidence>
<keyword evidence="2 5" id="KW-0689">Ribosomal protein</keyword>
<dbReference type="HAMAP" id="MF_00362">
    <property type="entry name" value="Ribosomal_uL10"/>
    <property type="match status" value="1"/>
</dbReference>
<dbReference type="InterPro" id="IPR001790">
    <property type="entry name" value="Ribosomal_uL10"/>
</dbReference>
<dbReference type="SUPFAM" id="SSF160369">
    <property type="entry name" value="Ribosomal protein L10-like"/>
    <property type="match status" value="1"/>
</dbReference>
<dbReference type="Pfam" id="PF00466">
    <property type="entry name" value="Ribosomal_L10"/>
    <property type="match status" value="1"/>
</dbReference>
<dbReference type="Gene3D" id="3.30.70.1730">
    <property type="match status" value="1"/>
</dbReference>
<dbReference type="RefSeq" id="WP_014806111.1">
    <property type="nucleotide sequence ID" value="NZ_DAONBL010000030.1"/>
</dbReference>
<evidence type="ECO:0000256" key="3">
    <source>
        <dbReference type="ARBA" id="ARBA00023274"/>
    </source>
</evidence>
<proteinExistence type="inferred from homology"/>
<sequence>MPSQANVQELQELVKVLEGAQAVFFCEYKGLTVEQIGEVRNKIREAKGNMRVAKNTLFKLALKEHGLPVPEEVFSGPNAFTIAYGDPVEVAKALTNYVKASKSEALKLKGALLGRRFIDANGVEVLATLPARDVLLAQVLGTMEAPIRGLVTVLSGTVRGLVTCLDQIAKEKEKQAA</sequence>
<dbReference type="NCBIfam" id="NF000955">
    <property type="entry name" value="PRK00099.1-1"/>
    <property type="match status" value="1"/>
</dbReference>
<reference evidence="6 7" key="1">
    <citation type="submission" date="2016-11" db="EMBL/GenBank/DDBJ databases">
        <authorList>
            <person name="Varghese N."/>
            <person name="Submissions S."/>
        </authorList>
    </citation>
    <scope>NUCLEOTIDE SEQUENCE [LARGE SCALE GENOMIC DNA]</scope>
    <source>
        <strain evidence="6 7">DSM 20664</strain>
    </source>
</reference>
<keyword evidence="3 5" id="KW-0687">Ribonucleoprotein</keyword>
<dbReference type="CDD" id="cd05797">
    <property type="entry name" value="Ribosomal_L10"/>
    <property type="match status" value="1"/>
</dbReference>
<dbReference type="InterPro" id="IPR043141">
    <property type="entry name" value="Ribosomal_uL10-like_sf"/>
</dbReference>
<dbReference type="GO" id="GO:0005840">
    <property type="term" value="C:ribosome"/>
    <property type="evidence" value="ECO:0007669"/>
    <property type="project" value="UniProtKB-KW"/>
</dbReference>
<accession>A0ABY1JCN4</accession>
<dbReference type="Proteomes" id="UP000185093">
    <property type="component" value="Unassembled WGS sequence"/>
</dbReference>
<comment type="similarity">
    <text evidence="1 5">Belongs to the universal ribosomal protein uL10 family.</text>
</comment>
<dbReference type="Gene3D" id="6.10.250.290">
    <property type="match status" value="1"/>
</dbReference>
<dbReference type="PANTHER" id="PTHR11560">
    <property type="entry name" value="39S RIBOSOMAL PROTEIN L10, MITOCHONDRIAL"/>
    <property type="match status" value="1"/>
</dbReference>
<evidence type="ECO:0000313" key="6">
    <source>
        <dbReference type="EMBL" id="SIN66370.1"/>
    </source>
</evidence>
<comment type="caution">
    <text evidence="6">The sequence shown here is derived from an EMBL/GenBank/DDBJ whole genome shotgun (WGS) entry which is preliminary data.</text>
</comment>
<comment type="function">
    <text evidence="5">Forms part of the ribosomal stalk, playing a central role in the interaction of the ribosome with GTP-bound translation factors.</text>
</comment>
<protein>
    <recommendedName>
        <fullName evidence="4 5">Large ribosomal subunit protein uL10</fullName>
    </recommendedName>
</protein>
<name>A0ABY1JCN4_9BACT</name>
<keyword evidence="5" id="KW-0699">rRNA-binding</keyword>
<evidence type="ECO:0000256" key="1">
    <source>
        <dbReference type="ARBA" id="ARBA00008889"/>
    </source>
</evidence>
<organism evidence="6 7">
    <name type="scientific">Acetomicrobium flavidum</name>
    <dbReference type="NCBI Taxonomy" id="49896"/>
    <lineage>
        <taxon>Bacteria</taxon>
        <taxon>Thermotogati</taxon>
        <taxon>Synergistota</taxon>
        <taxon>Synergistia</taxon>
        <taxon>Synergistales</taxon>
        <taxon>Acetomicrobiaceae</taxon>
        <taxon>Acetomicrobium</taxon>
    </lineage>
</organism>
<gene>
    <name evidence="5" type="primary">rplJ</name>
    <name evidence="6" type="ORF">SAMN05444368_0901</name>
</gene>
<evidence type="ECO:0000256" key="5">
    <source>
        <dbReference type="HAMAP-Rule" id="MF_00362"/>
    </source>
</evidence>
<keyword evidence="7" id="KW-1185">Reference proteome</keyword>